<reference evidence="2" key="2">
    <citation type="submission" date="2020-03" db="EMBL/GenBank/DDBJ databases">
        <title>The second near-complete assembly of the hexaploid bread wheat (Triticum aestivum) genome.</title>
        <authorList>
            <person name="Zimin A.V."/>
            <person name="Puiu D."/>
            <person name="Shumante A."/>
            <person name="Alonge M."/>
            <person name="Salzberg S.L."/>
        </authorList>
    </citation>
    <scope>NUCLEOTIDE SEQUENCE</scope>
    <source>
        <tissue evidence="2">Leaf</tissue>
    </source>
</reference>
<comment type="caution">
    <text evidence="2">The sequence shown here is derived from an EMBL/GenBank/DDBJ whole genome shotgun (WGS) entry which is preliminary data.</text>
</comment>
<protein>
    <recommendedName>
        <fullName evidence="3">DUF4220 domain-containing protein</fullName>
    </recommendedName>
</protein>
<gene>
    <name evidence="2" type="ORF">CFC21_077944</name>
</gene>
<feature type="transmembrane region" description="Helical" evidence="1">
    <location>
        <begin position="71"/>
        <end position="91"/>
    </location>
</feature>
<keyword evidence="1" id="KW-0472">Membrane</keyword>
<dbReference type="AlphaFoldDB" id="A0A9R1HWP7"/>
<name>A0A9R1HWP7_WHEAT</name>
<keyword evidence="1" id="KW-1133">Transmembrane helix</keyword>
<dbReference type="InterPro" id="IPR016024">
    <property type="entry name" value="ARM-type_fold"/>
</dbReference>
<proteinExistence type="predicted"/>
<evidence type="ECO:0008006" key="3">
    <source>
        <dbReference type="Google" id="ProtNLM"/>
    </source>
</evidence>
<dbReference type="OrthoDB" id="662108at2759"/>
<organism evidence="2">
    <name type="scientific">Triticum aestivum</name>
    <name type="common">Wheat</name>
    <dbReference type="NCBI Taxonomy" id="4565"/>
    <lineage>
        <taxon>Eukaryota</taxon>
        <taxon>Viridiplantae</taxon>
        <taxon>Streptophyta</taxon>
        <taxon>Embryophyta</taxon>
        <taxon>Tracheophyta</taxon>
        <taxon>Spermatophyta</taxon>
        <taxon>Magnoliopsida</taxon>
        <taxon>Liliopsida</taxon>
        <taxon>Poales</taxon>
        <taxon>Poaceae</taxon>
        <taxon>BOP clade</taxon>
        <taxon>Pooideae</taxon>
        <taxon>Triticodae</taxon>
        <taxon>Triticeae</taxon>
        <taxon>Triticinae</taxon>
        <taxon>Triticum</taxon>
    </lineage>
</organism>
<evidence type="ECO:0000313" key="2">
    <source>
        <dbReference type="EMBL" id="KAF7072868.1"/>
    </source>
</evidence>
<dbReference type="InterPro" id="IPR011989">
    <property type="entry name" value="ARM-like"/>
</dbReference>
<dbReference type="PANTHER" id="PTHR33115:SF60">
    <property type="entry name" value="DUF4220 DOMAIN-CONTAINING PROTEIN"/>
    <property type="match status" value="1"/>
</dbReference>
<dbReference type="SUPFAM" id="SSF48371">
    <property type="entry name" value="ARM repeat"/>
    <property type="match status" value="1"/>
</dbReference>
<sequence length="734" mass="81048">MDGRASVAVPSVCIQIPDQLQLRTTPFEPQKAILTPRIRSGVDGCDAVPPEHRLTVLAMQLAVLEKAVSRLGTLAFVWATVVLLGGFAITLSRTDFWCITVLLLTDGARIQGRSHELQWQQRVTPWWGCPPVSRAAAVHVFHWLQLLSASVCVTVSLVRLVTQRHGGDGADLSTNRHAALDIFYGLALVESLLFLVEKALWQWRMGHHRLLERVAKECHLATACGLVAVRRFFYCSYSRSLNGSIFDGLHMDLVFYADEMLTAGSHDEQSLGAGILVALAESHRFADSTLRKIGMSASTIERLVQMLSWKSTSERDARRSAAVVVSMLTGRKFVALRVTSIPEAVESVASLLYADLDELNLLGFSILNKLAYDHDNCDKIGKTRNLVDKIISYCSITGGGQAVAPTDMRLKAVKQSLLVVKRLTSMTGTTGKLLRRELSDIVFTVSNLREVLEQRDRKVQSELHQLAIEVLTSLAIDKEAREKMELVAIFLPGKDQAKGNRQIDAIRVESGEALAMLALESRTNCGAIIMACGGGVERLVEALSDDVVVIGVARILLNLCTYAGNEWQLPLRGVTTCATKVLSAIMVEKTKILNIFLGLAVQMLRFMEPGDLRACLAVASVTEKALVQMLLHILREYKRPCMTIPWIRRYAIELTVAMMQLDPRYMALFVEHGMEGVLRHIAGTTSELECFNAFSGSVGLSRHVVCIGADEDILKFPALELDLFILGVCTYFFL</sequence>
<dbReference type="EMBL" id="CM022225">
    <property type="protein sequence ID" value="KAF7072868.1"/>
    <property type="molecule type" value="Genomic_DNA"/>
</dbReference>
<keyword evidence="1" id="KW-0812">Transmembrane</keyword>
<dbReference type="PANTHER" id="PTHR33115">
    <property type="entry name" value="ARM REPEAT SUPERFAMILY PROTEIN"/>
    <property type="match status" value="1"/>
</dbReference>
<accession>A0A9R1HWP7</accession>
<dbReference type="Gene3D" id="1.25.10.10">
    <property type="entry name" value="Leucine-rich Repeat Variant"/>
    <property type="match status" value="1"/>
</dbReference>
<reference evidence="2" key="1">
    <citation type="journal article" date="2017" name="Gigascience">
        <title>The first near-complete assembly of the hexaploid bread wheat genome, Triticum aestivum.</title>
        <authorList>
            <person name="Zimin A.V."/>
            <person name="Puiu D."/>
            <person name="Hall R."/>
            <person name="Kingan S."/>
            <person name="Clavijo B.J."/>
            <person name="Salzberg S.L."/>
        </authorList>
    </citation>
    <scope>NUCLEOTIDE SEQUENCE</scope>
    <source>
        <tissue evidence="2">Leaf</tissue>
    </source>
</reference>
<evidence type="ECO:0000256" key="1">
    <source>
        <dbReference type="SAM" id="Phobius"/>
    </source>
</evidence>
<dbReference type="Proteomes" id="UP000815260">
    <property type="component" value="Chromosome 5D"/>
</dbReference>